<organism evidence="2">
    <name type="scientific">Brassica napus</name>
    <name type="common">Rape</name>
    <dbReference type="NCBI Taxonomy" id="3708"/>
    <lineage>
        <taxon>Eukaryota</taxon>
        <taxon>Viridiplantae</taxon>
        <taxon>Streptophyta</taxon>
        <taxon>Embryophyta</taxon>
        <taxon>Tracheophyta</taxon>
        <taxon>Spermatophyta</taxon>
        <taxon>Magnoliopsida</taxon>
        <taxon>eudicotyledons</taxon>
        <taxon>Gunneridae</taxon>
        <taxon>Pentapetalae</taxon>
        <taxon>rosids</taxon>
        <taxon>malvids</taxon>
        <taxon>Brassicales</taxon>
        <taxon>Brassicaceae</taxon>
        <taxon>Brassiceae</taxon>
        <taxon>Brassica</taxon>
    </lineage>
</organism>
<sequence>MVNLNWRRLDSNKDFRKKRKKEDENRKHTQMQMKTWNIFDKRFNVSVRY</sequence>
<dbReference type="EMBL" id="HG994364">
    <property type="protein sequence ID" value="CAF2357683.1"/>
    <property type="molecule type" value="Genomic_DNA"/>
</dbReference>
<feature type="region of interest" description="Disordered" evidence="1">
    <location>
        <begin position="1"/>
        <end position="29"/>
    </location>
</feature>
<protein>
    <submittedName>
        <fullName evidence="2">(rape) hypothetical protein</fullName>
    </submittedName>
</protein>
<name>A0A817BT57_BRANA</name>
<gene>
    <name evidence="2" type="ORF">DARMORV10_A10P29740.1</name>
</gene>
<reference evidence="2" key="1">
    <citation type="submission" date="2021-01" db="EMBL/GenBank/DDBJ databases">
        <authorList>
            <consortium name="Genoscope - CEA"/>
            <person name="William W."/>
        </authorList>
    </citation>
    <scope>NUCLEOTIDE SEQUENCE</scope>
</reference>
<dbReference type="AlphaFoldDB" id="A0A817BT57"/>
<dbReference type="Proteomes" id="UP001295469">
    <property type="component" value="Chromosome A10"/>
</dbReference>
<evidence type="ECO:0000313" key="2">
    <source>
        <dbReference type="EMBL" id="CAF2357683.1"/>
    </source>
</evidence>
<accession>A0A817BT57</accession>
<evidence type="ECO:0000256" key="1">
    <source>
        <dbReference type="SAM" id="MobiDB-lite"/>
    </source>
</evidence>
<proteinExistence type="predicted"/>